<evidence type="ECO:0000256" key="6">
    <source>
        <dbReference type="ARBA" id="ARBA00023065"/>
    </source>
</evidence>
<feature type="transmembrane region" description="Helical" evidence="11">
    <location>
        <begin position="95"/>
        <end position="120"/>
    </location>
</feature>
<organism evidence="12 13">
    <name type="scientific">Candidatus Onthomorpha intestinigallinarum</name>
    <dbReference type="NCBI Taxonomy" id="2840880"/>
    <lineage>
        <taxon>Bacteria</taxon>
        <taxon>Pseudomonadati</taxon>
        <taxon>Bacteroidota</taxon>
        <taxon>Bacteroidia</taxon>
        <taxon>Bacteroidales</taxon>
        <taxon>Candidatus Onthomorpha</taxon>
    </lineage>
</organism>
<keyword evidence="11" id="KW-0479">Metal-binding</keyword>
<comment type="catalytic activity">
    <reaction evidence="10">
        <text>fluoride(in) = fluoride(out)</text>
        <dbReference type="Rhea" id="RHEA:76159"/>
        <dbReference type="ChEBI" id="CHEBI:17051"/>
    </reaction>
    <physiologicalReaction direction="left-to-right" evidence="10">
        <dbReference type="Rhea" id="RHEA:76160"/>
    </physiologicalReaction>
</comment>
<keyword evidence="6 11" id="KW-0406">Ion transport</keyword>
<dbReference type="GO" id="GO:0005886">
    <property type="term" value="C:plasma membrane"/>
    <property type="evidence" value="ECO:0007669"/>
    <property type="project" value="UniProtKB-SubCell"/>
</dbReference>
<feature type="transmembrane region" description="Helical" evidence="11">
    <location>
        <begin position="64"/>
        <end position="83"/>
    </location>
</feature>
<dbReference type="GO" id="GO:0140114">
    <property type="term" value="P:cellular detoxification of fluoride"/>
    <property type="evidence" value="ECO:0007669"/>
    <property type="project" value="UniProtKB-UniRule"/>
</dbReference>
<feature type="transmembrane region" description="Helical" evidence="11">
    <location>
        <begin position="32"/>
        <end position="57"/>
    </location>
</feature>
<evidence type="ECO:0000256" key="3">
    <source>
        <dbReference type="ARBA" id="ARBA00022519"/>
    </source>
</evidence>
<evidence type="ECO:0000256" key="7">
    <source>
        <dbReference type="ARBA" id="ARBA00023136"/>
    </source>
</evidence>
<evidence type="ECO:0000313" key="13">
    <source>
        <dbReference type="Proteomes" id="UP000824267"/>
    </source>
</evidence>
<dbReference type="NCBIfam" id="TIGR00494">
    <property type="entry name" value="crcB"/>
    <property type="match status" value="1"/>
</dbReference>
<keyword evidence="7 11" id="KW-0472">Membrane</keyword>
<dbReference type="Pfam" id="PF02537">
    <property type="entry name" value="CRCB"/>
    <property type="match status" value="1"/>
</dbReference>
<dbReference type="Proteomes" id="UP000824267">
    <property type="component" value="Unassembled WGS sequence"/>
</dbReference>
<feature type="binding site" evidence="11">
    <location>
        <position position="78"/>
    </location>
    <ligand>
        <name>Na(+)</name>
        <dbReference type="ChEBI" id="CHEBI:29101"/>
        <note>structural</note>
    </ligand>
</feature>
<reference evidence="12" key="1">
    <citation type="journal article" date="2021" name="PeerJ">
        <title>Extensive microbial diversity within the chicken gut microbiome revealed by metagenomics and culture.</title>
        <authorList>
            <person name="Gilroy R."/>
            <person name="Ravi A."/>
            <person name="Getino M."/>
            <person name="Pursley I."/>
            <person name="Horton D.L."/>
            <person name="Alikhan N.F."/>
            <person name="Baker D."/>
            <person name="Gharbi K."/>
            <person name="Hall N."/>
            <person name="Watson M."/>
            <person name="Adriaenssens E.M."/>
            <person name="Foster-Nyarko E."/>
            <person name="Jarju S."/>
            <person name="Secka A."/>
            <person name="Antonio M."/>
            <person name="Oren A."/>
            <person name="Chaudhuri R.R."/>
            <person name="La Ragione R."/>
            <person name="Hildebrand F."/>
            <person name="Pallen M.J."/>
        </authorList>
    </citation>
    <scope>NUCLEOTIDE SEQUENCE</scope>
    <source>
        <strain evidence="12">Gambia16-930</strain>
    </source>
</reference>
<dbReference type="AlphaFoldDB" id="A0A9D1RJ49"/>
<comment type="activity regulation">
    <text evidence="11">Na(+) is not transported, but it plays an essential structural role and its presence is essential for fluoride channel function.</text>
</comment>
<dbReference type="GO" id="GO:0046872">
    <property type="term" value="F:metal ion binding"/>
    <property type="evidence" value="ECO:0007669"/>
    <property type="project" value="UniProtKB-KW"/>
</dbReference>
<evidence type="ECO:0000256" key="8">
    <source>
        <dbReference type="ARBA" id="ARBA00023303"/>
    </source>
</evidence>
<dbReference type="InterPro" id="IPR003691">
    <property type="entry name" value="FluC"/>
</dbReference>
<keyword evidence="3" id="KW-0997">Cell inner membrane</keyword>
<evidence type="ECO:0000256" key="9">
    <source>
        <dbReference type="ARBA" id="ARBA00035120"/>
    </source>
</evidence>
<name>A0A9D1RJ49_9BACT</name>
<keyword evidence="2 11" id="KW-1003">Cell membrane</keyword>
<reference evidence="12" key="2">
    <citation type="submission" date="2021-04" db="EMBL/GenBank/DDBJ databases">
        <authorList>
            <person name="Gilroy R."/>
        </authorList>
    </citation>
    <scope>NUCLEOTIDE SEQUENCE</scope>
    <source>
        <strain evidence="12">Gambia16-930</strain>
    </source>
</reference>
<keyword evidence="11" id="KW-0915">Sodium</keyword>
<keyword evidence="11" id="KW-0813">Transport</keyword>
<dbReference type="GO" id="GO:0062054">
    <property type="term" value="F:fluoride channel activity"/>
    <property type="evidence" value="ECO:0007669"/>
    <property type="project" value="UniProtKB-UniRule"/>
</dbReference>
<keyword evidence="4 11" id="KW-0812">Transmembrane</keyword>
<evidence type="ECO:0000256" key="4">
    <source>
        <dbReference type="ARBA" id="ARBA00022692"/>
    </source>
</evidence>
<keyword evidence="5 11" id="KW-1133">Transmembrane helix</keyword>
<feature type="binding site" evidence="11">
    <location>
        <position position="75"/>
    </location>
    <ligand>
        <name>Na(+)</name>
        <dbReference type="ChEBI" id="CHEBI:29101"/>
        <note>structural</note>
    </ligand>
</feature>
<accession>A0A9D1RJ49</accession>
<dbReference type="PANTHER" id="PTHR28259:SF1">
    <property type="entry name" value="FLUORIDE EXPORT PROTEIN 1-RELATED"/>
    <property type="match status" value="1"/>
</dbReference>
<comment type="similarity">
    <text evidence="9 11">Belongs to the fluoride channel Fluc/FEX (TC 1.A.43) family.</text>
</comment>
<comment type="subcellular location">
    <subcellularLocation>
        <location evidence="1 11">Cell membrane</location>
        <topology evidence="1 11">Multi-pass membrane protein</topology>
    </subcellularLocation>
</comment>
<proteinExistence type="inferred from homology"/>
<sequence>MKEIVLVFFGGGLGSLTRYSIGLVVERFHIRFLSLPVQTLLSNLLGCFIIGLLIGYLSRCPNNLMRMFAVVGFCGGFTTFSAFSLETVNLIRENAWSAALLYIFESIFLCLAGTILGIYFMKH</sequence>
<evidence type="ECO:0000256" key="10">
    <source>
        <dbReference type="ARBA" id="ARBA00035585"/>
    </source>
</evidence>
<evidence type="ECO:0000256" key="5">
    <source>
        <dbReference type="ARBA" id="ARBA00022989"/>
    </source>
</evidence>
<dbReference type="PANTHER" id="PTHR28259">
    <property type="entry name" value="FLUORIDE EXPORT PROTEIN 1-RELATED"/>
    <property type="match status" value="1"/>
</dbReference>
<keyword evidence="8 11" id="KW-0407">Ion channel</keyword>
<comment type="caution">
    <text evidence="12">The sequence shown here is derived from an EMBL/GenBank/DDBJ whole genome shotgun (WGS) entry which is preliminary data.</text>
</comment>
<gene>
    <name evidence="11 12" type="primary">crcB</name>
    <name evidence="11" type="synonym">fluC</name>
    <name evidence="12" type="ORF">IAC47_04875</name>
</gene>
<protein>
    <recommendedName>
        <fullName evidence="11">Fluoride-specific ion channel FluC</fullName>
    </recommendedName>
</protein>
<evidence type="ECO:0000256" key="1">
    <source>
        <dbReference type="ARBA" id="ARBA00004651"/>
    </source>
</evidence>
<dbReference type="HAMAP" id="MF_00454">
    <property type="entry name" value="FluC"/>
    <property type="match status" value="1"/>
</dbReference>
<comment type="function">
    <text evidence="11">Fluoride-specific ion channel. Important for reducing fluoride concentration in the cell, thus reducing its toxicity.</text>
</comment>
<evidence type="ECO:0000256" key="2">
    <source>
        <dbReference type="ARBA" id="ARBA00022475"/>
    </source>
</evidence>
<evidence type="ECO:0000313" key="12">
    <source>
        <dbReference type="EMBL" id="HIW87592.1"/>
    </source>
</evidence>
<evidence type="ECO:0000256" key="11">
    <source>
        <dbReference type="HAMAP-Rule" id="MF_00454"/>
    </source>
</evidence>
<dbReference type="EMBL" id="DXGG01000155">
    <property type="protein sequence ID" value="HIW87592.1"/>
    <property type="molecule type" value="Genomic_DNA"/>
</dbReference>